<dbReference type="GeneID" id="9042921"/>
<dbReference type="RefSeq" id="XP_002773902.1">
    <property type="nucleotide sequence ID" value="XM_002773856.1"/>
</dbReference>
<organism evidence="2">
    <name type="scientific">Perkinsus marinus (strain ATCC 50983 / TXsc)</name>
    <dbReference type="NCBI Taxonomy" id="423536"/>
    <lineage>
        <taxon>Eukaryota</taxon>
        <taxon>Sar</taxon>
        <taxon>Alveolata</taxon>
        <taxon>Perkinsozoa</taxon>
        <taxon>Perkinsea</taxon>
        <taxon>Perkinsida</taxon>
        <taxon>Perkinsidae</taxon>
        <taxon>Perkinsus</taxon>
    </lineage>
</organism>
<sequence>MNVLRIEPETFDKACRKLSLFELIHTVCKVSSTEGGIDDSTDLAQLADHFNKAEELIDSLITAGVYIDEDKVKEVLANAEKEILKVTDPWLYDDREEDCP</sequence>
<proteinExistence type="predicted"/>
<dbReference type="OrthoDB" id="10689219at2759"/>
<dbReference type="InParanoid" id="C5LCN5"/>
<name>C5LCN5_PERM5</name>
<protein>
    <submittedName>
        <fullName evidence="1">Uncharacterized protein</fullName>
    </submittedName>
</protein>
<dbReference type="AlphaFoldDB" id="C5LCN5"/>
<reference evidence="1 2" key="1">
    <citation type="submission" date="2008-07" db="EMBL/GenBank/DDBJ databases">
        <authorList>
            <person name="El-Sayed N."/>
            <person name="Caler E."/>
            <person name="Inman J."/>
            <person name="Amedeo P."/>
            <person name="Hass B."/>
            <person name="Wortman J."/>
        </authorList>
    </citation>
    <scope>NUCLEOTIDE SEQUENCE [LARGE SCALE GENOMIC DNA]</scope>
    <source>
        <strain evidence="2">ATCC 50983 / TXsc</strain>
    </source>
</reference>
<keyword evidence="2" id="KW-1185">Reference proteome</keyword>
<evidence type="ECO:0000313" key="2">
    <source>
        <dbReference type="Proteomes" id="UP000007800"/>
    </source>
</evidence>
<dbReference type="Proteomes" id="UP000007800">
    <property type="component" value="Unassembled WGS sequence"/>
</dbReference>
<dbReference type="EMBL" id="GG680918">
    <property type="protein sequence ID" value="EER05718.1"/>
    <property type="molecule type" value="Genomic_DNA"/>
</dbReference>
<evidence type="ECO:0000313" key="1">
    <source>
        <dbReference type="EMBL" id="EER05718.1"/>
    </source>
</evidence>
<accession>C5LCN5</accession>
<gene>
    <name evidence="1" type="ORF">Pmar_PMAR011764</name>
</gene>